<sequence length="522" mass="55866">MKEFKRSVLVLAVASSLSLAGCGGGSSSDSSESPNSSGGGTTTESQTITAIDGYLERADVYIDANDNGQFDEGEVKVGTTGENGTLEISAEQFSQPLVVVAVENVTWDSDSGLVDTPFSLSAEAGSDYVTPFTDLAKKTGKSISELAQELGVDAAILAGDYIKAKSDAAQAEEAGVVHALARFVVAEAKQATDISTVASNLGAAKSEIVAQVKSGKNADDIELDLEDSGAIKTVEPTRLAFSKAALQDTNWSMFRFDDNGDNEQFYVRFGTANQANTVCINNETFVFLKGDETVAKPDDTCAAGSTFEVSANGKLILAGEDSDGAWRDEFTMLYRHTGDGIATYVMISDLGELLWMDSVNVLEDAGDFAIAEDVTYYMLSDDSATRDEVEYIVGKMSYTVAGAEPFTVGGEEQSLNLGNLEFGDLDGSFSGATSFRSVPLYTMEGWETSDNDILITVEEASTDEDYEHWFFEYRKAGKLALMMDYKPSTSGESLFLQSESEMLIKELAAQVEARNSGQQGDQ</sequence>
<evidence type="ECO:0000313" key="3">
    <source>
        <dbReference type="EMBL" id="QCF27188.1"/>
    </source>
</evidence>
<dbReference type="KEGG" id="hmi:soil367_15320"/>
<feature type="compositionally biased region" description="Low complexity" evidence="1">
    <location>
        <begin position="27"/>
        <end position="36"/>
    </location>
</feature>
<gene>
    <name evidence="3" type="ORF">soil367_15320</name>
</gene>
<dbReference type="AlphaFoldDB" id="A0A4P7XJF9"/>
<dbReference type="Proteomes" id="UP000298049">
    <property type="component" value="Chromosome"/>
</dbReference>
<name>A0A4P7XJF9_9ALTE</name>
<dbReference type="EMBL" id="CP031093">
    <property type="protein sequence ID" value="QCF27188.1"/>
    <property type="molecule type" value="Genomic_DNA"/>
</dbReference>
<dbReference type="RefSeq" id="WP_136549897.1">
    <property type="nucleotide sequence ID" value="NZ_CP031093.1"/>
</dbReference>
<protein>
    <submittedName>
        <fullName evidence="3">Uncharacterized protein</fullName>
    </submittedName>
</protein>
<keyword evidence="2" id="KW-0732">Signal</keyword>
<dbReference type="PROSITE" id="PS51257">
    <property type="entry name" value="PROKAR_LIPOPROTEIN"/>
    <property type="match status" value="1"/>
</dbReference>
<evidence type="ECO:0000256" key="1">
    <source>
        <dbReference type="SAM" id="MobiDB-lite"/>
    </source>
</evidence>
<evidence type="ECO:0000313" key="4">
    <source>
        <dbReference type="Proteomes" id="UP000298049"/>
    </source>
</evidence>
<evidence type="ECO:0000256" key="2">
    <source>
        <dbReference type="SAM" id="SignalP"/>
    </source>
</evidence>
<feature type="signal peptide" evidence="2">
    <location>
        <begin position="1"/>
        <end position="20"/>
    </location>
</feature>
<dbReference type="OrthoDB" id="9800417at2"/>
<reference evidence="3 4" key="1">
    <citation type="submission" date="2018-07" db="EMBL/GenBank/DDBJ databases">
        <title>Marsedoiliclastica nanhaica gen. nov. sp. nov., a novel marine hydrocarbonoclastic bacterium isolated from an in-situ enriched hydrocarbon-degrading consortium in deep-sea sediment.</title>
        <authorList>
            <person name="Dong C."/>
            <person name="Ma T."/>
            <person name="Liu R."/>
            <person name="Shao Z."/>
        </authorList>
    </citation>
    <scope>NUCLEOTIDE SEQUENCE [LARGE SCALE GENOMIC DNA]</scope>
    <source>
        <strain evidence="4">soil36-7</strain>
    </source>
</reference>
<organism evidence="3 4">
    <name type="scientific">Hydrocarboniclastica marina</name>
    <dbReference type="NCBI Taxonomy" id="2259620"/>
    <lineage>
        <taxon>Bacteria</taxon>
        <taxon>Pseudomonadati</taxon>
        <taxon>Pseudomonadota</taxon>
        <taxon>Gammaproteobacteria</taxon>
        <taxon>Alteromonadales</taxon>
        <taxon>Alteromonadaceae</taxon>
        <taxon>Hydrocarboniclastica</taxon>
    </lineage>
</organism>
<proteinExistence type="predicted"/>
<feature type="region of interest" description="Disordered" evidence="1">
    <location>
        <begin position="19"/>
        <end position="46"/>
    </location>
</feature>
<accession>A0A4P7XJF9</accession>
<keyword evidence="4" id="KW-1185">Reference proteome</keyword>
<feature type="chain" id="PRO_5020591769" evidence="2">
    <location>
        <begin position="21"/>
        <end position="522"/>
    </location>
</feature>